<feature type="compositionally biased region" description="Basic residues" evidence="1">
    <location>
        <begin position="117"/>
        <end position="126"/>
    </location>
</feature>
<evidence type="ECO:0000313" key="2">
    <source>
        <dbReference type="EMBL" id="OHS97698.1"/>
    </source>
</evidence>
<gene>
    <name evidence="2" type="ORF">TRFO_36073</name>
</gene>
<sequence length="478" mass="55380">MYVKKKLERKFCRFFFMSTSSTISKKAKDLSHLSDISSVGSVSSKKTPRKHTPKNKNKKIKKKTPETFSKINFLSSSNRQKDLSSFLDDDNISTIPSKSVFNVSVSSKRFDTLSTMSKRRSSKKSSSKTPEHFIIKLPPPSKPNFFRKNQQYTIEASFDDRWQEFLEMKKLDNARNQIYFFVYFRKWKAAASRKLIERIKERTASFESIKEVSFTSEVQQSTNNEESAIDLINKARRKMNEYHSFISNIEGQTSNIFRTPQQNRNDSSRNENTELNINSDFRFDGKSFYNKNYQNSFHNSSPNIEEFEFTDSSDNTPRKPNVYKTQNVDQVIIESDDSENGSFKGNDTHMTNESITVANSFCEMVDSSINKSRELAKETKRILADDSQDSSEIEFEIKDHSFINERKRRYISGSSSSEEEIFLPKMLLKKKISHNSSLADSFQVSPSTTSNFDLNRSLNYQSDILENIPSKKVHFVSK</sequence>
<dbReference type="VEuPathDB" id="TrichDB:TRFO_36073"/>
<feature type="region of interest" description="Disordered" evidence="1">
    <location>
        <begin position="37"/>
        <end position="62"/>
    </location>
</feature>
<accession>A0A1J4JEY1</accession>
<dbReference type="Proteomes" id="UP000179807">
    <property type="component" value="Unassembled WGS sequence"/>
</dbReference>
<comment type="caution">
    <text evidence="2">The sequence shown here is derived from an EMBL/GenBank/DDBJ whole genome shotgun (WGS) entry which is preliminary data.</text>
</comment>
<evidence type="ECO:0000256" key="1">
    <source>
        <dbReference type="SAM" id="MobiDB-lite"/>
    </source>
</evidence>
<evidence type="ECO:0000313" key="3">
    <source>
        <dbReference type="Proteomes" id="UP000179807"/>
    </source>
</evidence>
<keyword evidence="3" id="KW-1185">Reference proteome</keyword>
<organism evidence="2 3">
    <name type="scientific">Tritrichomonas foetus</name>
    <dbReference type="NCBI Taxonomy" id="1144522"/>
    <lineage>
        <taxon>Eukaryota</taxon>
        <taxon>Metamonada</taxon>
        <taxon>Parabasalia</taxon>
        <taxon>Tritrichomonadida</taxon>
        <taxon>Tritrichomonadidae</taxon>
        <taxon>Tritrichomonas</taxon>
    </lineage>
</organism>
<proteinExistence type="predicted"/>
<name>A0A1J4JEY1_9EUKA</name>
<dbReference type="RefSeq" id="XP_068350835.1">
    <property type="nucleotide sequence ID" value="XM_068510614.1"/>
</dbReference>
<dbReference type="OrthoDB" id="10679047at2759"/>
<dbReference type="GeneID" id="94845318"/>
<dbReference type="AlphaFoldDB" id="A0A1J4JEY1"/>
<dbReference type="EMBL" id="MLAK01001100">
    <property type="protein sequence ID" value="OHS97698.1"/>
    <property type="molecule type" value="Genomic_DNA"/>
</dbReference>
<feature type="compositionally biased region" description="Basic residues" evidence="1">
    <location>
        <begin position="46"/>
        <end position="62"/>
    </location>
</feature>
<feature type="region of interest" description="Disordered" evidence="1">
    <location>
        <begin position="115"/>
        <end position="134"/>
    </location>
</feature>
<reference evidence="2" key="1">
    <citation type="submission" date="2016-10" db="EMBL/GenBank/DDBJ databases">
        <authorList>
            <person name="Benchimol M."/>
            <person name="Almeida L.G."/>
            <person name="Vasconcelos A.T."/>
            <person name="Perreira-Neves A."/>
            <person name="Rosa I.A."/>
            <person name="Tasca T."/>
            <person name="Bogo M.R."/>
            <person name="de Souza W."/>
        </authorList>
    </citation>
    <scope>NUCLEOTIDE SEQUENCE [LARGE SCALE GENOMIC DNA]</scope>
    <source>
        <strain evidence="2">K</strain>
    </source>
</reference>
<protein>
    <submittedName>
        <fullName evidence="2">Uncharacterized protein</fullName>
    </submittedName>
</protein>